<dbReference type="OrthoDB" id="209085at2"/>
<dbReference type="InterPro" id="IPR016633">
    <property type="entry name" value="EarP"/>
</dbReference>
<keyword evidence="2" id="KW-0808">Transferase</keyword>
<dbReference type="NCBIfam" id="TIGR03837">
    <property type="entry name" value="efp_Arg_rhamno"/>
    <property type="match status" value="1"/>
</dbReference>
<evidence type="ECO:0000256" key="4">
    <source>
        <dbReference type="ARBA" id="ARBA00024346"/>
    </source>
</evidence>
<evidence type="ECO:0000256" key="5">
    <source>
        <dbReference type="ARBA" id="ARBA00024416"/>
    </source>
</evidence>
<keyword evidence="9" id="KW-1185">Reference proteome</keyword>
<comment type="catalytic activity">
    <reaction evidence="7">
        <text>dTDP-beta-L-rhamnose + L-arginyl-[protein] = N(omega)-(alpha-L-rhamnosyl)-L-arginyl-[protein] + dTDP + H(+)</text>
        <dbReference type="Rhea" id="RHEA:66692"/>
        <dbReference type="Rhea" id="RHEA-COMP:10532"/>
        <dbReference type="Rhea" id="RHEA-COMP:17096"/>
        <dbReference type="ChEBI" id="CHEBI:15378"/>
        <dbReference type="ChEBI" id="CHEBI:29965"/>
        <dbReference type="ChEBI" id="CHEBI:57510"/>
        <dbReference type="ChEBI" id="CHEBI:58369"/>
        <dbReference type="ChEBI" id="CHEBI:167445"/>
    </reaction>
    <physiologicalReaction direction="left-to-right" evidence="7">
        <dbReference type="Rhea" id="RHEA:66693"/>
    </physiologicalReaction>
</comment>
<organism evidence="8 9">
    <name type="scientific">Arsukibacterium tuosuense</name>
    <dbReference type="NCBI Taxonomy" id="1323745"/>
    <lineage>
        <taxon>Bacteria</taxon>
        <taxon>Pseudomonadati</taxon>
        <taxon>Pseudomonadota</taxon>
        <taxon>Gammaproteobacteria</taxon>
        <taxon>Chromatiales</taxon>
        <taxon>Chromatiaceae</taxon>
        <taxon>Arsukibacterium</taxon>
    </lineage>
</organism>
<evidence type="ECO:0000313" key="8">
    <source>
        <dbReference type="EMBL" id="SNY43454.1"/>
    </source>
</evidence>
<dbReference type="GO" id="GO:0106361">
    <property type="term" value="F:protein-arginine rhamnosyltransferase activity"/>
    <property type="evidence" value="ECO:0007669"/>
    <property type="project" value="InterPro"/>
</dbReference>
<dbReference type="Proteomes" id="UP000219353">
    <property type="component" value="Unassembled WGS sequence"/>
</dbReference>
<reference evidence="9" key="1">
    <citation type="submission" date="2017-09" db="EMBL/GenBank/DDBJ databases">
        <authorList>
            <person name="Varghese N."/>
            <person name="Submissions S."/>
        </authorList>
    </citation>
    <scope>NUCLEOTIDE SEQUENCE [LARGE SCALE GENOMIC DNA]</scope>
    <source>
        <strain evidence="9">CGMCC 1.12461</strain>
    </source>
</reference>
<accession>A0A285I6A1</accession>
<proteinExistence type="inferred from homology"/>
<evidence type="ECO:0000256" key="1">
    <source>
        <dbReference type="ARBA" id="ARBA00022676"/>
    </source>
</evidence>
<evidence type="ECO:0000256" key="7">
    <source>
        <dbReference type="ARBA" id="ARBA00048472"/>
    </source>
</evidence>
<comment type="function">
    <text evidence="3">Protein-arginine rhamnosyltransferase that catalyzes the transfer of a single rhamnose to elongation factor P (EF-P) on 'Lys-32', a modification required for EF-P-dependent rescue of polyproline stalled ribosomes.</text>
</comment>
<dbReference type="Pfam" id="PF10093">
    <property type="entry name" value="EarP"/>
    <property type="match status" value="1"/>
</dbReference>
<sequence length="399" mass="46011">MRQLNQTDERRLWRVFCSVVDNFGDIGICWRLSRQLVAEHGIRVQLLVDDLHSFQRICPQISPALSGQVAEGVEVLYWPPEHSTQLNWQQLPPAAVVIEALACTIPEAYKQQMARQLPAPLWLNLEYLSAELWVEGCHALSSPQGQHALNKYFFFPGFSNKTGGLLYEQHLPQKLDQFIADKAAQQAFWQKSDIVADAFQLKISLFAYSHSQLNSLLQQWQQLPDNVLCIIPHGELADELSKQYPQLQRAGQLQLGNLCLKLMPFLAQPDYDLLLAACDVNFVRGEDSIIRAHWAGRPFVWQIYRQQENAHLVKLQAFLDRYCQQMPAQLADAIRQFYLAWNTDSELTVSWQKIYPLLPQIEEYNRLWRQQLLANGDLASNLVHFAEKKFIITPNFSQQ</sequence>
<gene>
    <name evidence="8" type="ORF">SAMN06297280_0592</name>
</gene>
<evidence type="ECO:0000313" key="9">
    <source>
        <dbReference type="Proteomes" id="UP000219353"/>
    </source>
</evidence>
<dbReference type="PIRSF" id="PIRSF015557">
    <property type="entry name" value="UCP015557"/>
    <property type="match status" value="1"/>
</dbReference>
<name>A0A285I6A1_9GAMM</name>
<evidence type="ECO:0000256" key="6">
    <source>
        <dbReference type="ARBA" id="ARBA00030025"/>
    </source>
</evidence>
<dbReference type="EMBL" id="OBEB01000001">
    <property type="protein sequence ID" value="SNY43454.1"/>
    <property type="molecule type" value="Genomic_DNA"/>
</dbReference>
<evidence type="ECO:0000256" key="3">
    <source>
        <dbReference type="ARBA" id="ARBA00024303"/>
    </source>
</evidence>
<keyword evidence="1" id="KW-0328">Glycosyltransferase</keyword>
<dbReference type="AlphaFoldDB" id="A0A285I6A1"/>
<dbReference type="RefSeq" id="WP_097109838.1">
    <property type="nucleotide sequence ID" value="NZ_OBEB01000001.1"/>
</dbReference>
<comment type="similarity">
    <text evidence="4">Belongs to the glycosyltransferase 104 family.</text>
</comment>
<evidence type="ECO:0000256" key="2">
    <source>
        <dbReference type="ARBA" id="ARBA00022679"/>
    </source>
</evidence>
<protein>
    <recommendedName>
        <fullName evidence="5">Protein-arginine rhamnosyltransferase</fullName>
    </recommendedName>
    <alternativeName>
        <fullName evidence="6">EF-P arginine rhamnosyltransferase</fullName>
    </alternativeName>
</protein>